<evidence type="ECO:0000313" key="2">
    <source>
        <dbReference type="Proteomes" id="UP000295390"/>
    </source>
</evidence>
<sequence>MNYPINLLKTTLREAEDAQLLCIKSYNKEDYKKIQKEVVTPLKTTIKLIEMAVENKINYPDRIEDYE</sequence>
<dbReference type="EMBL" id="SNYH01000003">
    <property type="protein sequence ID" value="TDQ27674.1"/>
    <property type="molecule type" value="Genomic_DNA"/>
</dbReference>
<gene>
    <name evidence="1" type="ORF">DFQ07_1525</name>
</gene>
<keyword evidence="2" id="KW-1185">Reference proteome</keyword>
<dbReference type="AlphaFoldDB" id="A0A4V3D339"/>
<dbReference type="Proteomes" id="UP000295390">
    <property type="component" value="Unassembled WGS sequence"/>
</dbReference>
<comment type="caution">
    <text evidence="1">The sequence shown here is derived from an EMBL/GenBank/DDBJ whole genome shotgun (WGS) entry which is preliminary data.</text>
</comment>
<accession>A0A4V3D339</accession>
<proteinExistence type="predicted"/>
<reference evidence="1 2" key="1">
    <citation type="submission" date="2019-03" db="EMBL/GenBank/DDBJ databases">
        <title>Genomic Encyclopedia of Type Strains, Phase III (KMG-III): the genomes of soil and plant-associated and newly described type strains.</title>
        <authorList>
            <person name="Whitman W."/>
        </authorList>
    </citation>
    <scope>NUCLEOTIDE SEQUENCE [LARGE SCALE GENOMIC DNA]</scope>
    <source>
        <strain evidence="1 2">CECT 8283</strain>
    </source>
</reference>
<evidence type="ECO:0000313" key="1">
    <source>
        <dbReference type="EMBL" id="TDQ27674.1"/>
    </source>
</evidence>
<name>A0A4V3D339_9FLAO</name>
<organism evidence="1 2">
    <name type="scientific">Tenacibaculum caenipelagi</name>
    <dbReference type="NCBI Taxonomy" id="1325435"/>
    <lineage>
        <taxon>Bacteria</taxon>
        <taxon>Pseudomonadati</taxon>
        <taxon>Bacteroidota</taxon>
        <taxon>Flavobacteriia</taxon>
        <taxon>Flavobacteriales</taxon>
        <taxon>Flavobacteriaceae</taxon>
        <taxon>Tenacibaculum</taxon>
    </lineage>
</organism>
<protein>
    <submittedName>
        <fullName evidence="1">Uncharacterized protein</fullName>
    </submittedName>
</protein>
<dbReference type="RefSeq" id="WP_133535655.1">
    <property type="nucleotide sequence ID" value="NZ_SNYH01000003.1"/>
</dbReference>